<accession>I3DVC6</accession>
<evidence type="ECO:0000313" key="9">
    <source>
        <dbReference type="EMBL" id="EIJ78197.1"/>
    </source>
</evidence>
<proteinExistence type="inferred from homology"/>
<evidence type="ECO:0000256" key="6">
    <source>
        <dbReference type="ARBA" id="ARBA00023136"/>
    </source>
</evidence>
<dbReference type="PROSITE" id="PS50928">
    <property type="entry name" value="ABC_TM1"/>
    <property type="match status" value="1"/>
</dbReference>
<reference evidence="9 10" key="1">
    <citation type="journal article" date="2012" name="Appl. Environ. Microbiol.">
        <title>Genome Sequence of Thermotolerant Bacillus methanolicus: Features and Regulation Related to Methylotrophy and Production of L-Lysine and L-Glutamate from Methanol.</title>
        <authorList>
            <person name="Heggeset T.M."/>
            <person name="Krog A."/>
            <person name="Balzer S."/>
            <person name="Wentzel A."/>
            <person name="Ellingsen T.E."/>
            <person name="Brautaset T."/>
        </authorList>
    </citation>
    <scope>NUCLEOTIDE SEQUENCE [LARGE SCALE GENOMIC DNA]</scope>
    <source>
        <strain evidence="9 10">PB1</strain>
    </source>
</reference>
<keyword evidence="5 7" id="KW-1133">Transmembrane helix</keyword>
<evidence type="ECO:0000256" key="3">
    <source>
        <dbReference type="ARBA" id="ARBA00022475"/>
    </source>
</evidence>
<keyword evidence="10" id="KW-1185">Reference proteome</keyword>
<dbReference type="SUPFAM" id="SSF161098">
    <property type="entry name" value="MetI-like"/>
    <property type="match status" value="1"/>
</dbReference>
<feature type="transmembrane region" description="Helical" evidence="7">
    <location>
        <begin position="222"/>
        <end position="241"/>
    </location>
</feature>
<dbReference type="GO" id="GO:0042918">
    <property type="term" value="P:alkanesulfonate transmembrane transport"/>
    <property type="evidence" value="ECO:0007669"/>
    <property type="project" value="UniProtKB-ARBA"/>
</dbReference>
<protein>
    <submittedName>
        <fullName evidence="9">Binding-protein-dependent transport systems inner membrane component</fullName>
    </submittedName>
</protein>
<dbReference type="InterPro" id="IPR000515">
    <property type="entry name" value="MetI-like"/>
</dbReference>
<dbReference type="eggNOG" id="COG0600">
    <property type="taxonomic scope" value="Bacteria"/>
</dbReference>
<comment type="similarity">
    <text evidence="7">Belongs to the binding-protein-dependent transport system permease family.</text>
</comment>
<keyword evidence="2 7" id="KW-0813">Transport</keyword>
<gene>
    <name evidence="9" type="ORF">PB1_11574</name>
</gene>
<feature type="transmembrane region" description="Helical" evidence="7">
    <location>
        <begin position="131"/>
        <end position="150"/>
    </location>
</feature>
<dbReference type="CDD" id="cd06261">
    <property type="entry name" value="TM_PBP2"/>
    <property type="match status" value="1"/>
</dbReference>
<feature type="transmembrane region" description="Helical" evidence="7">
    <location>
        <begin position="105"/>
        <end position="125"/>
    </location>
</feature>
<dbReference type="PATRIC" id="fig|997296.3.peg.2436"/>
<evidence type="ECO:0000256" key="5">
    <source>
        <dbReference type="ARBA" id="ARBA00022989"/>
    </source>
</evidence>
<feature type="transmembrane region" description="Helical" evidence="7">
    <location>
        <begin position="14"/>
        <end position="34"/>
    </location>
</feature>
<evidence type="ECO:0000256" key="7">
    <source>
        <dbReference type="RuleBase" id="RU363032"/>
    </source>
</evidence>
<comment type="caution">
    <text evidence="9">The sequence shown here is derived from an EMBL/GenBank/DDBJ whole genome shotgun (WGS) entry which is preliminary data.</text>
</comment>
<dbReference type="PANTHER" id="PTHR30151:SF0">
    <property type="entry name" value="ABC TRANSPORTER PERMEASE PROTEIN MJ0413-RELATED"/>
    <property type="match status" value="1"/>
</dbReference>
<dbReference type="EMBL" id="AFEU01000003">
    <property type="protein sequence ID" value="EIJ78197.1"/>
    <property type="molecule type" value="Genomic_DNA"/>
</dbReference>
<dbReference type="PANTHER" id="PTHR30151">
    <property type="entry name" value="ALKANE SULFONATE ABC TRANSPORTER-RELATED, MEMBRANE SUBUNIT"/>
    <property type="match status" value="1"/>
</dbReference>
<dbReference type="AlphaFoldDB" id="I3DVC6"/>
<dbReference type="FunFam" id="1.10.3720.10:FF:000003">
    <property type="entry name" value="Aliphatic sulfonate ABC transporter permease"/>
    <property type="match status" value="1"/>
</dbReference>
<comment type="subcellular location">
    <subcellularLocation>
        <location evidence="1 7">Cell membrane</location>
        <topology evidence="1 7">Multi-pass membrane protein</topology>
    </subcellularLocation>
</comment>
<name>I3DVC6_BACMT</name>
<dbReference type="Pfam" id="PF00528">
    <property type="entry name" value="BPD_transp_1"/>
    <property type="match status" value="1"/>
</dbReference>
<evidence type="ECO:0000256" key="1">
    <source>
        <dbReference type="ARBA" id="ARBA00004651"/>
    </source>
</evidence>
<feature type="transmembrane region" description="Helical" evidence="7">
    <location>
        <begin position="73"/>
        <end position="93"/>
    </location>
</feature>
<feature type="transmembrane region" description="Helical" evidence="7">
    <location>
        <begin position="183"/>
        <end position="202"/>
    </location>
</feature>
<evidence type="ECO:0000256" key="4">
    <source>
        <dbReference type="ARBA" id="ARBA00022692"/>
    </source>
</evidence>
<organism evidence="9 10">
    <name type="scientific">Bacillus methanolicus PB1</name>
    <dbReference type="NCBI Taxonomy" id="997296"/>
    <lineage>
        <taxon>Bacteria</taxon>
        <taxon>Bacillati</taxon>
        <taxon>Bacillota</taxon>
        <taxon>Bacilli</taxon>
        <taxon>Bacillales</taxon>
        <taxon>Bacillaceae</taxon>
        <taxon>Bacillus</taxon>
    </lineage>
</organism>
<evidence type="ECO:0000259" key="8">
    <source>
        <dbReference type="PROSITE" id="PS50928"/>
    </source>
</evidence>
<sequence length="264" mass="29307">MIKRCDQMDKLKKLFNVLIGLVLLIAVWQALIFIGKYDEVLFPSPLKVWEGILTLIKDGTIFIHFQVSLMRFLIGYLLAVVTAVVLGLILGRLKKLWDILDPIAQVLRPVSPIAWSPFIVLWFGIGDIPAIVIIFIAAFFPVLLSTVSAVRKVDKMYLKVAQNFEIKQSQLLRKIIFPASFPYIANGLHIAVGTAWIFLVAGEMVGAQSGLGYLIVDARNSLRLDLVLAGIIFIGVSGLILDRAIGLFEKWIQKQCGRSSSASN</sequence>
<dbReference type="InterPro" id="IPR035906">
    <property type="entry name" value="MetI-like_sf"/>
</dbReference>
<keyword evidence="4 7" id="KW-0812">Transmembrane</keyword>
<dbReference type="STRING" id="997296.PB1_11574"/>
<evidence type="ECO:0000313" key="10">
    <source>
        <dbReference type="Proteomes" id="UP000010523"/>
    </source>
</evidence>
<dbReference type="GO" id="GO:0005886">
    <property type="term" value="C:plasma membrane"/>
    <property type="evidence" value="ECO:0007669"/>
    <property type="project" value="UniProtKB-SubCell"/>
</dbReference>
<dbReference type="Proteomes" id="UP000010523">
    <property type="component" value="Unassembled WGS sequence"/>
</dbReference>
<feature type="domain" description="ABC transmembrane type-1" evidence="8">
    <location>
        <begin position="65"/>
        <end position="245"/>
    </location>
</feature>
<keyword evidence="6 7" id="KW-0472">Membrane</keyword>
<keyword evidence="3" id="KW-1003">Cell membrane</keyword>
<evidence type="ECO:0000256" key="2">
    <source>
        <dbReference type="ARBA" id="ARBA00022448"/>
    </source>
</evidence>
<dbReference type="Gene3D" id="1.10.3720.10">
    <property type="entry name" value="MetI-like"/>
    <property type="match status" value="1"/>
</dbReference>